<reference evidence="1" key="1">
    <citation type="submission" date="2021-06" db="EMBL/GenBank/DDBJ databases">
        <authorList>
            <consortium name="GenomeTrakr network: Whole genome sequencing for foodborne pathogen traceback"/>
        </authorList>
    </citation>
    <scope>NUCLEOTIDE SEQUENCE</scope>
    <source>
        <strain evidence="1">RM7481</strain>
    </source>
</reference>
<proteinExistence type="predicted"/>
<dbReference type="EMBL" id="ABAZXH010000117">
    <property type="protein sequence ID" value="EHR3609972.1"/>
    <property type="molecule type" value="Genomic_DNA"/>
</dbReference>
<evidence type="ECO:0000313" key="1">
    <source>
        <dbReference type="EMBL" id="EHR3609972.1"/>
    </source>
</evidence>
<organism evidence="1 2">
    <name type="scientific">Escherichia coli O157</name>
    <dbReference type="NCBI Taxonomy" id="1045010"/>
    <lineage>
        <taxon>Bacteria</taxon>
        <taxon>Pseudomonadati</taxon>
        <taxon>Pseudomonadota</taxon>
        <taxon>Gammaproteobacteria</taxon>
        <taxon>Enterobacterales</taxon>
        <taxon>Enterobacteriaceae</taxon>
        <taxon>Escherichia</taxon>
    </lineage>
</organism>
<accession>A0A9P2PXW3</accession>
<comment type="caution">
    <text evidence="1">The sequence shown here is derived from an EMBL/GenBank/DDBJ whole genome shotgun (WGS) entry which is preliminary data.</text>
</comment>
<dbReference type="Proteomes" id="UP000695419">
    <property type="component" value="Unassembled WGS sequence"/>
</dbReference>
<dbReference type="Pfam" id="PF04860">
    <property type="entry name" value="Phage_portal"/>
    <property type="match status" value="1"/>
</dbReference>
<evidence type="ECO:0000313" key="2">
    <source>
        <dbReference type="Proteomes" id="UP000695419"/>
    </source>
</evidence>
<sequence length="301" mass="33869">MWNLLRRTRKNQKSGRDVREVGWRSLFQAVAEPFAGAWQQGVKADPETVLSFHAVFSCISLISQDIAKMRLRLMQTDVQGIRREKRQGDTARLCRRPNAQQNRIQFFELWLNSKLRHGNTVVLKIRTPRGQIKELRILDWNRVEPLVADDGEVFYRITPDRNCGITESVTVPAREVIHDRFNCFFHPLVGLPPVYAAGLAAMQGHHIQANSTYFFRNGGRPSGVIEVPGSITEENAKKLKGNWDSGYTGENAGKTAILSNGAKYSPTTFSPVDAQTVEQLKMTAEIVCSVFRVPAYKIGVG</sequence>
<dbReference type="InterPro" id="IPR006944">
    <property type="entry name" value="Phage/GTA_portal"/>
</dbReference>
<dbReference type="InterPro" id="IPR006427">
    <property type="entry name" value="Portal_HK97"/>
</dbReference>
<dbReference type="AlphaFoldDB" id="A0A9P2PXW3"/>
<gene>
    <name evidence="1" type="ORF">KTM58_005329</name>
</gene>
<feature type="non-terminal residue" evidence="1">
    <location>
        <position position="301"/>
    </location>
</feature>
<protein>
    <submittedName>
        <fullName evidence="1">Phage portal protein</fullName>
    </submittedName>
</protein>
<name>A0A9P2PXW3_ECOLX</name>
<dbReference type="NCBIfam" id="TIGR01537">
    <property type="entry name" value="portal_HK97"/>
    <property type="match status" value="1"/>
</dbReference>